<proteinExistence type="predicted"/>
<accession>A0ABS5BYV7</accession>
<dbReference type="EMBL" id="JAGKQQ010000001">
    <property type="protein sequence ID" value="MBP3958868.1"/>
    <property type="molecule type" value="Genomic_DNA"/>
</dbReference>
<keyword evidence="3" id="KW-1185">Reference proteome</keyword>
<keyword evidence="1" id="KW-0732">Signal</keyword>
<dbReference type="Proteomes" id="UP000676565">
    <property type="component" value="Unassembled WGS sequence"/>
</dbReference>
<evidence type="ECO:0000313" key="3">
    <source>
        <dbReference type="Proteomes" id="UP000676565"/>
    </source>
</evidence>
<comment type="caution">
    <text evidence="2">The sequence shown here is derived from an EMBL/GenBank/DDBJ whole genome shotgun (WGS) entry which is preliminary data.</text>
</comment>
<reference evidence="2 3" key="1">
    <citation type="submission" date="2021-04" db="EMBL/GenBank/DDBJ databases">
        <authorList>
            <person name="Ivanova A."/>
        </authorList>
    </citation>
    <scope>NUCLEOTIDE SEQUENCE [LARGE SCALE GENOMIC DNA]</scope>
    <source>
        <strain evidence="2 3">G18</strain>
    </source>
</reference>
<feature type="signal peptide" evidence="1">
    <location>
        <begin position="1"/>
        <end position="19"/>
    </location>
</feature>
<name>A0ABS5BYV7_9BACT</name>
<feature type="chain" id="PRO_5045089024" evidence="1">
    <location>
        <begin position="20"/>
        <end position="157"/>
    </location>
</feature>
<evidence type="ECO:0000256" key="1">
    <source>
        <dbReference type="SAM" id="SignalP"/>
    </source>
</evidence>
<gene>
    <name evidence="2" type="ORF">J8F10_26780</name>
</gene>
<organism evidence="2 3">
    <name type="scientific">Gemmata palustris</name>
    <dbReference type="NCBI Taxonomy" id="2822762"/>
    <lineage>
        <taxon>Bacteria</taxon>
        <taxon>Pseudomonadati</taxon>
        <taxon>Planctomycetota</taxon>
        <taxon>Planctomycetia</taxon>
        <taxon>Gemmatales</taxon>
        <taxon>Gemmataceae</taxon>
        <taxon>Gemmata</taxon>
    </lineage>
</organism>
<evidence type="ECO:0000313" key="2">
    <source>
        <dbReference type="EMBL" id="MBP3958868.1"/>
    </source>
</evidence>
<protein>
    <submittedName>
        <fullName evidence="2">Uncharacterized protein</fullName>
    </submittedName>
</protein>
<dbReference type="RefSeq" id="WP_210659242.1">
    <property type="nucleotide sequence ID" value="NZ_JAGKQQ010000001.1"/>
</dbReference>
<sequence length="157" mass="16759">MLRVFGAVAAFLVCLHTSAAPPVANPTESATTADKALAFDGKIVPLADALKKLGVKPDADTAGVALVTADGTTYTLVKDEKTRLLFLDPQLHNRDVRLTAKVLPGTRVLHVERVQTIKSGKAFNVDYWCEQCQLDATEPGPCKCCGGETALRELPAK</sequence>